<proteinExistence type="inferred from homology"/>
<keyword evidence="7" id="KW-1185">Reference proteome</keyword>
<dbReference type="InterPro" id="IPR000847">
    <property type="entry name" value="LysR_HTH_N"/>
</dbReference>
<dbReference type="AlphaFoldDB" id="A0A1E7R9F8"/>
<dbReference type="RefSeq" id="WP_070069959.1">
    <property type="nucleotide sequence ID" value="NZ_MKKK01000023.1"/>
</dbReference>
<dbReference type="OrthoDB" id="196624at2"/>
<dbReference type="PANTHER" id="PTHR30126">
    <property type="entry name" value="HTH-TYPE TRANSCRIPTIONAL REGULATOR"/>
    <property type="match status" value="1"/>
</dbReference>
<dbReference type="Gene3D" id="3.40.190.290">
    <property type="match status" value="1"/>
</dbReference>
<evidence type="ECO:0000256" key="1">
    <source>
        <dbReference type="ARBA" id="ARBA00009437"/>
    </source>
</evidence>
<dbReference type="InterPro" id="IPR005119">
    <property type="entry name" value="LysR_subst-bd"/>
</dbReference>
<dbReference type="Pfam" id="PF00126">
    <property type="entry name" value="HTH_1"/>
    <property type="match status" value="1"/>
</dbReference>
<dbReference type="GO" id="GO:0000976">
    <property type="term" value="F:transcription cis-regulatory region binding"/>
    <property type="evidence" value="ECO:0007669"/>
    <property type="project" value="TreeGrafter"/>
</dbReference>
<evidence type="ECO:0000256" key="3">
    <source>
        <dbReference type="ARBA" id="ARBA00023125"/>
    </source>
</evidence>
<feature type="domain" description="HTH lysR-type" evidence="5">
    <location>
        <begin position="1"/>
        <end position="60"/>
    </location>
</feature>
<sequence>MNLNQELLTVFKTSIDTGSFSATARQLKKAPSAISMAISQLEDELNLKLFDRSKREPQPTAAALSLYQSTLHTLATMQQWQNHALQLSNQVEPMLSIAIATELESLTWITIFTQLSEIYPLLELEILTLPQEEAYEAVLSGRIHFAILLERHHLNEHEQFIEIGKENMLAVVAGHHPLAVDHVDYDALLKHRQIIFNNRETVHSSLLKISYQSWQTDNQYFAEDIIKAGLAWGFLPQSYIQQDLDTGLLKIIDIADFNPKISLCIDLLWSREHPIGKVAQSFIDLIKAQKHR</sequence>
<accession>A0A1E7R9F8</accession>
<gene>
    <name evidence="6" type="ORF">BJI46_03145</name>
</gene>
<dbReference type="STRING" id="1262585.BJI46_03145"/>
<reference evidence="6 7" key="1">
    <citation type="submission" date="2016-09" db="EMBL/GenBank/DDBJ databases">
        <authorList>
            <person name="Capua I."/>
            <person name="De Benedictis P."/>
            <person name="Joannis T."/>
            <person name="Lombin L.H."/>
            <person name="Cattoli G."/>
        </authorList>
    </citation>
    <scope>NUCLEOTIDE SEQUENCE [LARGE SCALE GENOMIC DNA]</scope>
    <source>
        <strain evidence="6 7">ANC 4671</strain>
    </source>
</reference>
<dbReference type="Gene3D" id="1.10.10.10">
    <property type="entry name" value="Winged helix-like DNA-binding domain superfamily/Winged helix DNA-binding domain"/>
    <property type="match status" value="1"/>
</dbReference>
<evidence type="ECO:0000259" key="5">
    <source>
        <dbReference type="PROSITE" id="PS50931"/>
    </source>
</evidence>
<dbReference type="Proteomes" id="UP000185895">
    <property type="component" value="Unassembled WGS sequence"/>
</dbReference>
<dbReference type="Pfam" id="PF03466">
    <property type="entry name" value="LysR_substrate"/>
    <property type="match status" value="1"/>
</dbReference>
<name>A0A1E7R9F8_9GAMM</name>
<dbReference type="SUPFAM" id="SSF46785">
    <property type="entry name" value="Winged helix' DNA-binding domain"/>
    <property type="match status" value="1"/>
</dbReference>
<evidence type="ECO:0000313" key="6">
    <source>
        <dbReference type="EMBL" id="OEY95925.1"/>
    </source>
</evidence>
<keyword evidence="3" id="KW-0238">DNA-binding</keyword>
<protein>
    <recommendedName>
        <fullName evidence="5">HTH lysR-type domain-containing protein</fullName>
    </recommendedName>
</protein>
<dbReference type="GO" id="GO:0003700">
    <property type="term" value="F:DNA-binding transcription factor activity"/>
    <property type="evidence" value="ECO:0007669"/>
    <property type="project" value="InterPro"/>
</dbReference>
<keyword evidence="4" id="KW-0804">Transcription</keyword>
<evidence type="ECO:0000256" key="2">
    <source>
        <dbReference type="ARBA" id="ARBA00023015"/>
    </source>
</evidence>
<dbReference type="InterPro" id="IPR036388">
    <property type="entry name" value="WH-like_DNA-bd_sf"/>
</dbReference>
<dbReference type="SUPFAM" id="SSF53850">
    <property type="entry name" value="Periplasmic binding protein-like II"/>
    <property type="match status" value="1"/>
</dbReference>
<dbReference type="EMBL" id="MKKK01000023">
    <property type="protein sequence ID" value="OEY95925.1"/>
    <property type="molecule type" value="Genomic_DNA"/>
</dbReference>
<keyword evidence="2" id="KW-0805">Transcription regulation</keyword>
<comment type="similarity">
    <text evidence="1">Belongs to the LysR transcriptional regulatory family.</text>
</comment>
<organism evidence="6 7">
    <name type="scientific">Acinetobacter qingfengensis</name>
    <dbReference type="NCBI Taxonomy" id="1262585"/>
    <lineage>
        <taxon>Bacteria</taxon>
        <taxon>Pseudomonadati</taxon>
        <taxon>Pseudomonadota</taxon>
        <taxon>Gammaproteobacteria</taxon>
        <taxon>Moraxellales</taxon>
        <taxon>Moraxellaceae</taxon>
        <taxon>Acinetobacter</taxon>
    </lineage>
</organism>
<comment type="caution">
    <text evidence="6">The sequence shown here is derived from an EMBL/GenBank/DDBJ whole genome shotgun (WGS) entry which is preliminary data.</text>
</comment>
<dbReference type="InterPro" id="IPR036390">
    <property type="entry name" value="WH_DNA-bd_sf"/>
</dbReference>
<dbReference type="PROSITE" id="PS50931">
    <property type="entry name" value="HTH_LYSR"/>
    <property type="match status" value="1"/>
</dbReference>
<dbReference type="CDD" id="cd05466">
    <property type="entry name" value="PBP2_LTTR_substrate"/>
    <property type="match status" value="1"/>
</dbReference>
<evidence type="ECO:0000256" key="4">
    <source>
        <dbReference type="ARBA" id="ARBA00023163"/>
    </source>
</evidence>
<dbReference type="PANTHER" id="PTHR30126:SF91">
    <property type="entry name" value="LYSR FAMILY TRANSCRIPTIONAL REGULATOR"/>
    <property type="match status" value="1"/>
</dbReference>
<evidence type="ECO:0000313" key="7">
    <source>
        <dbReference type="Proteomes" id="UP000185895"/>
    </source>
</evidence>